<name>A0A3P6TEE0_ONCOC</name>
<evidence type="ECO:0000313" key="2">
    <source>
        <dbReference type="Proteomes" id="UP000271087"/>
    </source>
</evidence>
<organism evidence="1 2">
    <name type="scientific">Onchocerca ochengi</name>
    <name type="common">Filarial nematode worm</name>
    <dbReference type="NCBI Taxonomy" id="42157"/>
    <lineage>
        <taxon>Eukaryota</taxon>
        <taxon>Metazoa</taxon>
        <taxon>Ecdysozoa</taxon>
        <taxon>Nematoda</taxon>
        <taxon>Chromadorea</taxon>
        <taxon>Rhabditida</taxon>
        <taxon>Spirurina</taxon>
        <taxon>Spiruromorpha</taxon>
        <taxon>Filarioidea</taxon>
        <taxon>Onchocercidae</taxon>
        <taxon>Onchocerca</taxon>
    </lineage>
</organism>
<proteinExistence type="predicted"/>
<evidence type="ECO:0000313" key="1">
    <source>
        <dbReference type="EMBL" id="VDK81353.1"/>
    </source>
</evidence>
<keyword evidence="2" id="KW-1185">Reference proteome</keyword>
<accession>A0A3P6TEE0</accession>
<dbReference type="EMBL" id="UYRW01001850">
    <property type="protein sequence ID" value="VDK81353.1"/>
    <property type="molecule type" value="Genomic_DNA"/>
</dbReference>
<sequence length="28" mass="3178">EELNAQMENLDTMIDDLQALQHEFSAAT</sequence>
<dbReference type="Proteomes" id="UP000271087">
    <property type="component" value="Unassembled WGS sequence"/>
</dbReference>
<gene>
    <name evidence="1" type="ORF">NOO_LOCUS6183</name>
</gene>
<protein>
    <submittedName>
        <fullName evidence="1">Uncharacterized protein</fullName>
    </submittedName>
</protein>
<feature type="non-terminal residue" evidence="1">
    <location>
        <position position="1"/>
    </location>
</feature>
<reference evidence="1 2" key="1">
    <citation type="submission" date="2018-08" db="EMBL/GenBank/DDBJ databases">
        <authorList>
            <person name="Laetsch R D."/>
            <person name="Stevens L."/>
            <person name="Kumar S."/>
            <person name="Blaxter L. M."/>
        </authorList>
    </citation>
    <scope>NUCLEOTIDE SEQUENCE [LARGE SCALE GENOMIC DNA]</scope>
</reference>
<dbReference type="AlphaFoldDB" id="A0A3P6TEE0"/>